<evidence type="ECO:0000256" key="1">
    <source>
        <dbReference type="SAM" id="Phobius"/>
    </source>
</evidence>
<feature type="transmembrane region" description="Helical" evidence="1">
    <location>
        <begin position="20"/>
        <end position="41"/>
    </location>
</feature>
<dbReference type="AlphaFoldDB" id="A0A397T0X3"/>
<keyword evidence="3" id="KW-1185">Reference proteome</keyword>
<evidence type="ECO:0000313" key="3">
    <source>
        <dbReference type="Proteomes" id="UP000265703"/>
    </source>
</evidence>
<accession>A0A397T0X3</accession>
<protein>
    <submittedName>
        <fullName evidence="2">Uncharacterized protein</fullName>
    </submittedName>
</protein>
<keyword evidence="1" id="KW-0472">Membrane</keyword>
<reference evidence="2 3" key="1">
    <citation type="submission" date="2018-06" db="EMBL/GenBank/DDBJ databases">
        <title>Comparative genomics reveals the genomic features of Rhizophagus irregularis, R. cerebriforme, R. diaphanum and Gigaspora rosea, and their symbiotic lifestyle signature.</title>
        <authorList>
            <person name="Morin E."/>
            <person name="San Clemente H."/>
            <person name="Chen E.C.H."/>
            <person name="De La Providencia I."/>
            <person name="Hainaut M."/>
            <person name="Kuo A."/>
            <person name="Kohler A."/>
            <person name="Murat C."/>
            <person name="Tang N."/>
            <person name="Roy S."/>
            <person name="Loubradou J."/>
            <person name="Henrissat B."/>
            <person name="Grigoriev I.V."/>
            <person name="Corradi N."/>
            <person name="Roux C."/>
            <person name="Martin F.M."/>
        </authorList>
    </citation>
    <scope>NUCLEOTIDE SEQUENCE [LARGE SCALE GENOMIC DNA]</scope>
    <source>
        <strain evidence="2 3">DAOM 227022</strain>
    </source>
</reference>
<dbReference type="EMBL" id="QKYT01000201">
    <property type="protein sequence ID" value="RIA89895.1"/>
    <property type="molecule type" value="Genomic_DNA"/>
</dbReference>
<gene>
    <name evidence="2" type="ORF">C1645_180030</name>
</gene>
<keyword evidence="1" id="KW-1133">Transmembrane helix</keyword>
<dbReference type="Proteomes" id="UP000265703">
    <property type="component" value="Unassembled WGS sequence"/>
</dbReference>
<keyword evidence="1" id="KW-0812">Transmembrane</keyword>
<comment type="caution">
    <text evidence="2">The sequence shown here is derived from an EMBL/GenBank/DDBJ whole genome shotgun (WGS) entry which is preliminary data.</text>
</comment>
<organism evidence="2 3">
    <name type="scientific">Glomus cerebriforme</name>
    <dbReference type="NCBI Taxonomy" id="658196"/>
    <lineage>
        <taxon>Eukaryota</taxon>
        <taxon>Fungi</taxon>
        <taxon>Fungi incertae sedis</taxon>
        <taxon>Mucoromycota</taxon>
        <taxon>Glomeromycotina</taxon>
        <taxon>Glomeromycetes</taxon>
        <taxon>Glomerales</taxon>
        <taxon>Glomeraceae</taxon>
        <taxon>Glomus</taxon>
    </lineage>
</organism>
<sequence length="267" mass="31047">MFVFDSIFNTKTTEPFWFKTIRIIISFILAIILISYAIYLINEFLSRVDTPGVLISQQTLYYGFPSMSFCLKRKQVPYGDIESTQILNRIQCKCQTPNEMSSCMCYDLQPESRQCQIYKQIGSSYNTLWFTIDGVDASFQQVIPDSPYLATTVLTFDINEFNIQNDLFMKNPMNDSIYQLNAPTIYLTGGQWLLLEYDITIKSSYNNAFWGLVGLFEKNIQTLNIDWYKTDFPDLPQNDSIVVGIKGRLNSTRYEQEKFQSTCKYKC</sequence>
<evidence type="ECO:0000313" key="2">
    <source>
        <dbReference type="EMBL" id="RIA89895.1"/>
    </source>
</evidence>
<dbReference type="OrthoDB" id="2403806at2759"/>
<name>A0A397T0X3_9GLOM</name>
<proteinExistence type="predicted"/>